<evidence type="ECO:0000313" key="3">
    <source>
        <dbReference type="EMBL" id="MFD1672744.1"/>
    </source>
</evidence>
<dbReference type="PANTHER" id="PTHR46406:SF1">
    <property type="entry name" value="NITRIC OXIDE-ASSOCIATED PROTEIN 1"/>
    <property type="match status" value="1"/>
</dbReference>
<dbReference type="Gene3D" id="3.40.50.300">
    <property type="entry name" value="P-loop containing nucleotide triphosphate hydrolases"/>
    <property type="match status" value="1"/>
</dbReference>
<organism evidence="3 4">
    <name type="scientific">Agrilactobacillus yilanensis</name>
    <dbReference type="NCBI Taxonomy" id="2485997"/>
    <lineage>
        <taxon>Bacteria</taxon>
        <taxon>Bacillati</taxon>
        <taxon>Bacillota</taxon>
        <taxon>Bacilli</taxon>
        <taxon>Lactobacillales</taxon>
        <taxon>Lactobacillaceae</taxon>
        <taxon>Agrilactobacillus</taxon>
    </lineage>
</organism>
<comment type="caution">
    <text evidence="3">The sequence shown here is derived from an EMBL/GenBank/DDBJ whole genome shotgun (WGS) entry which is preliminary data.</text>
</comment>
<feature type="domain" description="G" evidence="1">
    <location>
        <begin position="171"/>
        <end position="233"/>
    </location>
</feature>
<gene>
    <name evidence="3" type="primary">yqeH</name>
    <name evidence="3" type="ORF">ACFQ5M_11590</name>
</gene>
<protein>
    <submittedName>
        <fullName evidence="3">Ribosome biogenesis GTPase YqeH</fullName>
    </submittedName>
</protein>
<dbReference type="EMBL" id="JBHTOP010000026">
    <property type="protein sequence ID" value="MFD1672744.1"/>
    <property type="molecule type" value="Genomic_DNA"/>
</dbReference>
<dbReference type="InterPro" id="IPR048422">
    <property type="entry name" value="NOA1/YqeH-like_C"/>
</dbReference>
<proteinExistence type="predicted"/>
<name>A0ABW4JAL7_9LACO</name>
<dbReference type="InterPro" id="IPR052807">
    <property type="entry name" value="Mito_transl_resp_regulator"/>
</dbReference>
<dbReference type="PANTHER" id="PTHR46406">
    <property type="entry name" value="NITRIC OXIDE-ASSOCIATED PROTEIN 1"/>
    <property type="match status" value="1"/>
</dbReference>
<reference evidence="4" key="1">
    <citation type="journal article" date="2019" name="Int. J. Syst. Evol. Microbiol.">
        <title>The Global Catalogue of Microorganisms (GCM) 10K type strain sequencing project: providing services to taxonomists for standard genome sequencing and annotation.</title>
        <authorList>
            <consortium name="The Broad Institute Genomics Platform"/>
            <consortium name="The Broad Institute Genome Sequencing Center for Infectious Disease"/>
            <person name="Wu L."/>
            <person name="Ma J."/>
        </authorList>
    </citation>
    <scope>NUCLEOTIDE SEQUENCE [LARGE SCALE GENOMIC DNA]</scope>
    <source>
        <strain evidence="4">CCM 8896</strain>
    </source>
</reference>
<dbReference type="InterPro" id="IPR006073">
    <property type="entry name" value="GTP-bd"/>
</dbReference>
<dbReference type="Proteomes" id="UP001597267">
    <property type="component" value="Unassembled WGS sequence"/>
</dbReference>
<dbReference type="RefSeq" id="WP_125713200.1">
    <property type="nucleotide sequence ID" value="NZ_JBHTOP010000026.1"/>
</dbReference>
<sequence>MDSKTDLYCIGCGAKIQTEDKTAIGYIPQSALDKQLTDDTQDVYCQRCFRLRHYNEIMPVSIADDEFVRLLNEIGDRDALILNVIDIFDFNGSIIPGLHRFVGDNPVIVVGNKEDVLPKGVSRGKVRQWLFEQSHDQGLRPVDTVLVSSKSGRNVDQLMALIDKYRHGKDVYVVGTTNVGKSTLINQIIKQNMAIKDLITTSRFPGTTLDQIEIPFGDGKNLIDTPGIIHEHQMAHLLGPNDLNLIAPQKALKPKVYQLNAAQTLFLAGLARFDYLQGERQGFTVYVDDQLYLHRTKLENADAFYEKHLGELLNPPKAEAIADFPKLVRHEFSIDQKVDIVFGGLGWITVQKPGVIAAYAPENVDVVIRKALI</sequence>
<keyword evidence="4" id="KW-1185">Reference proteome</keyword>
<evidence type="ECO:0000259" key="2">
    <source>
        <dbReference type="Pfam" id="PF21516"/>
    </source>
</evidence>
<dbReference type="Pfam" id="PF01926">
    <property type="entry name" value="MMR_HSR1"/>
    <property type="match status" value="1"/>
</dbReference>
<evidence type="ECO:0000259" key="1">
    <source>
        <dbReference type="Pfam" id="PF01926"/>
    </source>
</evidence>
<dbReference type="SUPFAM" id="SSF52540">
    <property type="entry name" value="P-loop containing nucleoside triphosphate hydrolases"/>
    <property type="match status" value="1"/>
</dbReference>
<dbReference type="NCBIfam" id="TIGR03597">
    <property type="entry name" value="GTPase_YqeH"/>
    <property type="match status" value="1"/>
</dbReference>
<dbReference type="InterPro" id="IPR019988">
    <property type="entry name" value="GTP-bd_ribosome_bgen_YqeH"/>
</dbReference>
<feature type="domain" description="NOA1/YqeH-like C-terminal" evidence="2">
    <location>
        <begin position="280"/>
        <end position="372"/>
    </location>
</feature>
<dbReference type="CDD" id="cd01855">
    <property type="entry name" value="YqeH"/>
    <property type="match status" value="1"/>
</dbReference>
<accession>A0ABW4JAL7</accession>
<evidence type="ECO:0000313" key="4">
    <source>
        <dbReference type="Proteomes" id="UP001597267"/>
    </source>
</evidence>
<dbReference type="InterPro" id="IPR027417">
    <property type="entry name" value="P-loop_NTPase"/>
</dbReference>
<dbReference type="Pfam" id="PF21516">
    <property type="entry name" value="YqeH-like_C"/>
    <property type="match status" value="1"/>
</dbReference>